<dbReference type="AlphaFoldDB" id="J3JVR2"/>
<organism evidence="4">
    <name type="scientific">Dendroctonus ponderosae</name>
    <name type="common">Mountain pine beetle</name>
    <dbReference type="NCBI Taxonomy" id="77166"/>
    <lineage>
        <taxon>Eukaryota</taxon>
        <taxon>Metazoa</taxon>
        <taxon>Ecdysozoa</taxon>
        <taxon>Arthropoda</taxon>
        <taxon>Hexapoda</taxon>
        <taxon>Insecta</taxon>
        <taxon>Pterygota</taxon>
        <taxon>Neoptera</taxon>
        <taxon>Endopterygota</taxon>
        <taxon>Coleoptera</taxon>
        <taxon>Polyphaga</taxon>
        <taxon>Cucujiformia</taxon>
        <taxon>Curculionidae</taxon>
        <taxon>Scolytinae</taxon>
        <taxon>Dendroctonus</taxon>
    </lineage>
</organism>
<reference evidence="4" key="1">
    <citation type="journal article" date="2012" name="Insect Biochem. Mol. Biol.">
        <title>Transcriptome and full-length cDNA resources for the mountain pine beetle, Dendroctonus ponderosae Hopkins, a major insect pest of pine forests.</title>
        <authorList>
            <person name="Keeling C.I."/>
            <person name="Henderson H."/>
            <person name="Li M."/>
            <person name="Yuen M."/>
            <person name="Clark E.L."/>
            <person name="Fraser J.D."/>
            <person name="Huber D.P."/>
            <person name="Liao N.Y."/>
            <person name="Roderick Docking T."/>
            <person name="Birol I."/>
            <person name="Chan S.K."/>
            <person name="Taylor G.A."/>
            <person name="Palmquist D."/>
            <person name="Jones S.J."/>
            <person name="Bohlmann J."/>
        </authorList>
    </citation>
    <scope>NUCLEOTIDE SEQUENCE</scope>
    <source>
        <tissue evidence="4">Pupae</tissue>
    </source>
</reference>
<dbReference type="SUPFAM" id="SSF49764">
    <property type="entry name" value="HSP20-like chaperones"/>
    <property type="match status" value="1"/>
</dbReference>
<dbReference type="InterPro" id="IPR008978">
    <property type="entry name" value="HSP20-like_chaperone"/>
</dbReference>
<keyword evidence="8" id="KW-1185">Reference proteome</keyword>
<reference evidence="7" key="3">
    <citation type="submission" date="2024-08" db="UniProtKB">
        <authorList>
            <consortium name="EnsemblMetazoa"/>
        </authorList>
    </citation>
    <scope>IDENTIFICATION</scope>
</reference>
<dbReference type="OrthoDB" id="25887at2759"/>
<dbReference type="Proteomes" id="UP000019118">
    <property type="component" value="Unassembled WGS sequence"/>
</dbReference>
<name>J3JVR2_DENPD</name>
<accession>J3JVR2</accession>
<feature type="compositionally biased region" description="Basic and acidic residues" evidence="2">
    <location>
        <begin position="38"/>
        <end position="49"/>
    </location>
</feature>
<evidence type="ECO:0000256" key="2">
    <source>
        <dbReference type="SAM" id="MobiDB-lite"/>
    </source>
</evidence>
<dbReference type="STRING" id="77166.J3JVR2"/>
<evidence type="ECO:0000313" key="8">
    <source>
        <dbReference type="Proteomes" id="UP000019118"/>
    </source>
</evidence>
<gene>
    <name evidence="7" type="primary">109537302</name>
    <name evidence="6" type="ORF">D910_04392</name>
    <name evidence="5" type="ORF">YQE_06050</name>
</gene>
<dbReference type="GO" id="GO:0051087">
    <property type="term" value="F:protein-folding chaperone binding"/>
    <property type="evidence" value="ECO:0007669"/>
    <property type="project" value="InterPro"/>
</dbReference>
<evidence type="ECO:0000313" key="6">
    <source>
        <dbReference type="EMBL" id="ERL86989.1"/>
    </source>
</evidence>
<dbReference type="PANTHER" id="PTHR21083:SF0">
    <property type="entry name" value="DYNEIN AXONEMAL ASSEMBLY FACTOR 6"/>
    <property type="match status" value="1"/>
</dbReference>
<comment type="similarity">
    <text evidence="1">Belongs to the PIH1 family.</text>
</comment>
<dbReference type="CDD" id="cd00298">
    <property type="entry name" value="ACD_sHsps_p23-like"/>
    <property type="match status" value="1"/>
</dbReference>
<feature type="region of interest" description="Disordered" evidence="2">
    <location>
        <begin position="23"/>
        <end position="58"/>
    </location>
</feature>
<dbReference type="Proteomes" id="UP000030742">
    <property type="component" value="Unassembled WGS sequence"/>
</dbReference>
<dbReference type="Pfam" id="PF18201">
    <property type="entry name" value="PIH1_CS"/>
    <property type="match status" value="1"/>
</dbReference>
<dbReference type="GO" id="GO:0005737">
    <property type="term" value="C:cytoplasm"/>
    <property type="evidence" value="ECO:0007669"/>
    <property type="project" value="TreeGrafter"/>
</dbReference>
<sequence length="203" mass="22955">MSSNICDIEKLVQLFSTADKDDVNEDCESSHAQTKIGNECERNENKEAPSKTQKVNPYRPIDLSKRPEILNGAASADADFDLYLDETSEISSKNGWKQVPKWVISYRQSVSACDAFLGMSLKNPSTSSCENMVISIELPGEDRQNLDLKVEKEQIILDSPKFFLDMKLPHPVDPKKGNAQWSKDEEKLIVTLVMRRELDVVNF</sequence>
<dbReference type="GO" id="GO:0045505">
    <property type="term" value="F:dynein intermediate chain binding"/>
    <property type="evidence" value="ECO:0007669"/>
    <property type="project" value="TreeGrafter"/>
</dbReference>
<dbReference type="GO" id="GO:0070286">
    <property type="term" value="P:axonemal dynein complex assembly"/>
    <property type="evidence" value="ECO:0007669"/>
    <property type="project" value="InterPro"/>
</dbReference>
<reference evidence="8 9" key="2">
    <citation type="journal article" date="2013" name="Genome Biol.">
        <title>Draft genome of the mountain pine beetle, Dendroctonus ponderosae Hopkins, a major forest pest.</title>
        <authorList>
            <person name="Keeling C.I."/>
            <person name="Yuen M.M."/>
            <person name="Liao N.Y."/>
            <person name="Docking T.R."/>
            <person name="Chan S.K."/>
            <person name="Taylor G.A."/>
            <person name="Palmquist D.L."/>
            <person name="Jackman S.D."/>
            <person name="Nguyen A."/>
            <person name="Li M."/>
            <person name="Henderson H."/>
            <person name="Janes J.K."/>
            <person name="Zhao Y."/>
            <person name="Pandoh P."/>
            <person name="Moore R."/>
            <person name="Sperling F.A."/>
            <person name="Huber D.P."/>
            <person name="Birol I."/>
            <person name="Jones S.J."/>
            <person name="Bohlmann J."/>
        </authorList>
    </citation>
    <scope>NUCLEOTIDE SEQUENCE</scope>
</reference>
<evidence type="ECO:0000259" key="3">
    <source>
        <dbReference type="Pfam" id="PF18201"/>
    </source>
</evidence>
<feature type="domain" description="PIH1D1/2/3 CS-like" evidence="3">
    <location>
        <begin position="125"/>
        <end position="192"/>
    </location>
</feature>
<dbReference type="EMBL" id="KB631899">
    <property type="protein sequence ID" value="ERL86989.1"/>
    <property type="molecule type" value="Genomic_DNA"/>
</dbReference>
<dbReference type="HOGENOM" id="CLU_106090_0_0_1"/>
<evidence type="ECO:0000313" key="5">
    <source>
        <dbReference type="EMBL" id="ENN77220.1"/>
    </source>
</evidence>
<proteinExistence type="evidence at transcript level"/>
<evidence type="ECO:0000256" key="1">
    <source>
        <dbReference type="ARBA" id="ARBA00008511"/>
    </source>
</evidence>
<dbReference type="InterPro" id="IPR041442">
    <property type="entry name" value="PIH1D1/2/3_CS-like"/>
</dbReference>
<dbReference type="EnsemblMetazoa" id="XM_019903938.1">
    <property type="protein sequence ID" value="XP_019759497.1"/>
    <property type="gene ID" value="LOC109537302"/>
</dbReference>
<dbReference type="EMBL" id="KB740948">
    <property type="protein sequence ID" value="ENN77220.1"/>
    <property type="molecule type" value="Genomic_DNA"/>
</dbReference>
<dbReference type="EMBL" id="BT127330">
    <property type="protein sequence ID" value="AEE62292.1"/>
    <property type="molecule type" value="mRNA"/>
</dbReference>
<dbReference type="KEGG" id="dpa:109537302"/>
<dbReference type="InterPro" id="IPR026697">
    <property type="entry name" value="DNAAF6"/>
</dbReference>
<evidence type="ECO:0000313" key="9">
    <source>
        <dbReference type="Proteomes" id="UP000030742"/>
    </source>
</evidence>
<dbReference type="OMA" id="CESSHAQ"/>
<evidence type="ECO:0000313" key="4">
    <source>
        <dbReference type="EMBL" id="AEE62292.1"/>
    </source>
</evidence>
<protein>
    <recommendedName>
        <fullName evidence="3">PIH1D1/2/3 CS-like domain-containing protein</fullName>
    </recommendedName>
</protein>
<evidence type="ECO:0000313" key="7">
    <source>
        <dbReference type="EnsemblMetazoa" id="XP_019759497.1"/>
    </source>
</evidence>
<dbReference type="PANTHER" id="PTHR21083">
    <property type="entry name" value="TWISTER"/>
    <property type="match status" value="1"/>
</dbReference>